<gene>
    <name evidence="1" type="ORF">GCM10010358_68300</name>
</gene>
<comment type="caution">
    <text evidence="1">The sequence shown here is derived from an EMBL/GenBank/DDBJ whole genome shotgun (WGS) entry which is preliminary data.</text>
</comment>
<evidence type="ECO:0000313" key="2">
    <source>
        <dbReference type="Proteomes" id="UP000619244"/>
    </source>
</evidence>
<dbReference type="Proteomes" id="UP000619244">
    <property type="component" value="Unassembled WGS sequence"/>
</dbReference>
<keyword evidence="2" id="KW-1185">Reference proteome</keyword>
<organism evidence="1 2">
    <name type="scientific">Streptomyces minutiscleroticus</name>
    <dbReference type="NCBI Taxonomy" id="68238"/>
    <lineage>
        <taxon>Bacteria</taxon>
        <taxon>Bacillati</taxon>
        <taxon>Actinomycetota</taxon>
        <taxon>Actinomycetes</taxon>
        <taxon>Kitasatosporales</taxon>
        <taxon>Streptomycetaceae</taxon>
        <taxon>Streptomyces</taxon>
    </lineage>
</organism>
<dbReference type="EMBL" id="BMVU01000055">
    <property type="protein sequence ID" value="GGY05244.1"/>
    <property type="molecule type" value="Genomic_DNA"/>
</dbReference>
<reference evidence="1" key="1">
    <citation type="journal article" date="2014" name="Int. J. Syst. Evol. Microbiol.">
        <title>Complete genome sequence of Corynebacterium casei LMG S-19264T (=DSM 44701T), isolated from a smear-ripened cheese.</title>
        <authorList>
            <consortium name="US DOE Joint Genome Institute (JGI-PGF)"/>
            <person name="Walter F."/>
            <person name="Albersmeier A."/>
            <person name="Kalinowski J."/>
            <person name="Ruckert C."/>
        </authorList>
    </citation>
    <scope>NUCLEOTIDE SEQUENCE</scope>
    <source>
        <strain evidence="1">JCM 4790</strain>
    </source>
</reference>
<proteinExistence type="predicted"/>
<protein>
    <submittedName>
        <fullName evidence="1">Uncharacterized protein</fullName>
    </submittedName>
</protein>
<dbReference type="RefSeq" id="WP_190194217.1">
    <property type="nucleotide sequence ID" value="NZ_BMVU01000055.1"/>
</dbReference>
<reference evidence="1" key="2">
    <citation type="submission" date="2020-09" db="EMBL/GenBank/DDBJ databases">
        <authorList>
            <person name="Sun Q."/>
            <person name="Ohkuma M."/>
        </authorList>
    </citation>
    <scope>NUCLEOTIDE SEQUENCE</scope>
    <source>
        <strain evidence="1">JCM 4790</strain>
    </source>
</reference>
<evidence type="ECO:0000313" key="1">
    <source>
        <dbReference type="EMBL" id="GGY05244.1"/>
    </source>
</evidence>
<accession>A0A918U7M3</accession>
<sequence>MITPNRATPEGAAIVDLHQEMLGLRERYDELPGAEVVPVLEHWLTRFDFTTPADFHMHPPQETWGLPLADPPEEAHAGTLGTDTAARPFPSRQECILANTTAVFHELDGPRGEGLPCLEVAGVLVFLYLDPRWKTVRVSVHLDSTAERLVRPDGTVPLHVEVEDTVVFSAGAARPASRWRRSLRGLVRRSQRRGRTGPRA</sequence>
<dbReference type="AlphaFoldDB" id="A0A918U7M3"/>
<name>A0A918U7M3_9ACTN</name>